<proteinExistence type="predicted"/>
<dbReference type="InterPro" id="IPR002734">
    <property type="entry name" value="RibDG_C"/>
</dbReference>
<keyword evidence="3" id="KW-1185">Reference proteome</keyword>
<dbReference type="InterPro" id="IPR024072">
    <property type="entry name" value="DHFR-like_dom_sf"/>
</dbReference>
<dbReference type="EMBL" id="JACCBU010000001">
    <property type="protein sequence ID" value="NYE69818.1"/>
    <property type="molecule type" value="Genomic_DNA"/>
</dbReference>
<comment type="caution">
    <text evidence="2">The sequence shown here is derived from an EMBL/GenBank/DDBJ whole genome shotgun (WGS) entry which is preliminary data.</text>
</comment>
<dbReference type="Pfam" id="PF01872">
    <property type="entry name" value="RibD_C"/>
    <property type="match status" value="1"/>
</dbReference>
<protein>
    <submittedName>
        <fullName evidence="2">Dihydrofolate reductase</fullName>
    </submittedName>
</protein>
<dbReference type="RefSeq" id="WP_179748827.1">
    <property type="nucleotide sequence ID" value="NZ_JACCBU010000001.1"/>
</dbReference>
<dbReference type="InterPro" id="IPR050765">
    <property type="entry name" value="Riboflavin_Biosynth_HTPR"/>
</dbReference>
<evidence type="ECO:0000259" key="1">
    <source>
        <dbReference type="Pfam" id="PF01872"/>
    </source>
</evidence>
<dbReference type="Proteomes" id="UP000569914">
    <property type="component" value="Unassembled WGS sequence"/>
</dbReference>
<name>A0A7Y9I477_9ACTN</name>
<dbReference type="PANTHER" id="PTHR38011:SF11">
    <property type="entry name" value="2,5-DIAMINO-6-RIBOSYLAMINO-4(3H)-PYRIMIDINONE 5'-PHOSPHATE REDUCTASE"/>
    <property type="match status" value="1"/>
</dbReference>
<dbReference type="Gene3D" id="3.40.430.10">
    <property type="entry name" value="Dihydrofolate Reductase, subunit A"/>
    <property type="match status" value="1"/>
</dbReference>
<dbReference type="GO" id="GO:0009231">
    <property type="term" value="P:riboflavin biosynthetic process"/>
    <property type="evidence" value="ECO:0007669"/>
    <property type="project" value="InterPro"/>
</dbReference>
<organism evidence="2 3">
    <name type="scientific">Microlunatus parietis</name>
    <dbReference type="NCBI Taxonomy" id="682979"/>
    <lineage>
        <taxon>Bacteria</taxon>
        <taxon>Bacillati</taxon>
        <taxon>Actinomycetota</taxon>
        <taxon>Actinomycetes</taxon>
        <taxon>Propionibacteriales</taxon>
        <taxon>Propionibacteriaceae</taxon>
        <taxon>Microlunatus</taxon>
    </lineage>
</organism>
<dbReference type="AlphaFoldDB" id="A0A7Y9I477"/>
<reference evidence="2 3" key="1">
    <citation type="submission" date="2020-07" db="EMBL/GenBank/DDBJ databases">
        <title>Sequencing the genomes of 1000 actinobacteria strains.</title>
        <authorList>
            <person name="Klenk H.-P."/>
        </authorList>
    </citation>
    <scope>NUCLEOTIDE SEQUENCE [LARGE SCALE GENOMIC DNA]</scope>
    <source>
        <strain evidence="2 3">DSM 22083</strain>
    </source>
</reference>
<evidence type="ECO:0000313" key="3">
    <source>
        <dbReference type="Proteomes" id="UP000569914"/>
    </source>
</evidence>
<dbReference type="PANTHER" id="PTHR38011">
    <property type="entry name" value="DIHYDROFOLATE REDUCTASE FAMILY PROTEIN (AFU_ORTHOLOGUE AFUA_8G06820)"/>
    <property type="match status" value="1"/>
</dbReference>
<gene>
    <name evidence="2" type="ORF">BKA15_001147</name>
</gene>
<accession>A0A7Y9I477</accession>
<dbReference type="GO" id="GO:0008703">
    <property type="term" value="F:5-amino-6-(5-phosphoribosylamino)uracil reductase activity"/>
    <property type="evidence" value="ECO:0007669"/>
    <property type="project" value="InterPro"/>
</dbReference>
<feature type="domain" description="Bacterial bifunctional deaminase-reductase C-terminal" evidence="1">
    <location>
        <begin position="2"/>
        <end position="183"/>
    </location>
</feature>
<evidence type="ECO:0000313" key="2">
    <source>
        <dbReference type="EMBL" id="NYE69818.1"/>
    </source>
</evidence>
<sequence>MRKLVLAMMTTVNGRLDDPDAWTSEISDDHYREIDRGYAAFDTILVGRVTAAEMIGFWPGQRGQQGAGETHLAMAEKMHTYRKHVITSDENLVLDWHNAEVVLVRQDDDLAAFVEDLKSRPGADIHLSGGARLAQTLVRLGLVDEYRFFVNPVHSPGATWYELLDDQQRLELINSLTFENGVVALTYRPVSG</sequence>
<dbReference type="SUPFAM" id="SSF53597">
    <property type="entry name" value="Dihydrofolate reductase-like"/>
    <property type="match status" value="1"/>
</dbReference>